<comment type="function">
    <text evidence="1">S-adenosyl-L-methionine-dependent methyltransferase that catalyzes four methylations of the modified target histidine residue in translation elongation factor 2 (EF-2), to form an intermediate called diphthine methyl ester. The four successive methylation reactions represent the second step of diphthamide biosynthesis.</text>
</comment>
<dbReference type="PIRSF" id="PIRSF036432">
    <property type="entry name" value="Diphthine_synth"/>
    <property type="match status" value="1"/>
</dbReference>
<dbReference type="EMBL" id="JAATIQ010000064">
    <property type="protein sequence ID" value="KAF4390183.1"/>
    <property type="molecule type" value="Genomic_DNA"/>
</dbReference>
<dbReference type="InterPro" id="IPR014776">
    <property type="entry name" value="4pyrrole_Mease_sub2"/>
</dbReference>
<comment type="caution">
    <text evidence="13">The sequence shown here is derived from an EMBL/GenBank/DDBJ whole genome shotgun (WGS) entry which is preliminary data.</text>
</comment>
<evidence type="ECO:0000256" key="8">
    <source>
        <dbReference type="ARBA" id="ARBA00048752"/>
    </source>
</evidence>
<evidence type="ECO:0000313" key="13">
    <source>
        <dbReference type="EMBL" id="KAF4390183.1"/>
    </source>
</evidence>
<keyword evidence="15" id="KW-1185">Reference proteome</keyword>
<dbReference type="GO" id="GO:0141133">
    <property type="term" value="F:diphthine methyl ester synthase activity"/>
    <property type="evidence" value="ECO:0007669"/>
    <property type="project" value="UniProtKB-EC"/>
</dbReference>
<evidence type="ECO:0000313" key="12">
    <source>
        <dbReference type="EMBL" id="KAF4354857.1"/>
    </source>
</evidence>
<sequence>MLFIVGLGLGDERDITLRGLEAVKQCDKVYIEAYTSLLSFGISSDGLSTLEKLYGRPVILADREMVEEKADEILSAARVSDVAFLVVGDPFGATTHTDLVVRAKKLGIVVKVIHNASVMNAIGICGLQLYRYGETVSIPFFTETWRPDSFYEKIQSNRNLGLHTLCLLDIRVKEPSLESLCRGKKQYEPPRYMSINTAIEQLLEVEQAKVDSVYNEDTECVGFARIGSEDQIVVAGTMKQLQSIDFGAPLHCLVITGNTHPVEEEMLDFYRVGKENLKQVDDRAS</sequence>
<reference evidence="14 15" key="1">
    <citation type="journal article" date="2020" name="bioRxiv">
        <title>Sequence and annotation of 42 cannabis genomes reveals extensive copy number variation in cannabinoid synthesis and pathogen resistance genes.</title>
        <authorList>
            <person name="Mckernan K.J."/>
            <person name="Helbert Y."/>
            <person name="Kane L.T."/>
            <person name="Ebling H."/>
            <person name="Zhang L."/>
            <person name="Liu B."/>
            <person name="Eaton Z."/>
            <person name="Mclaughlin S."/>
            <person name="Kingan S."/>
            <person name="Baybayan P."/>
            <person name="Concepcion G."/>
            <person name="Jordan M."/>
            <person name="Riva A."/>
            <person name="Barbazuk W."/>
            <person name="Harkins T."/>
        </authorList>
    </citation>
    <scope>NUCLEOTIDE SEQUENCE [LARGE SCALE GENOMIC DNA]</scope>
    <source>
        <strain evidence="14 15">cv. Jamaican Lion 4</strain>
        <strain evidence="13">Father</strain>
        <strain evidence="11">Mother</strain>
        <tissue evidence="13">Leaf</tissue>
    </source>
</reference>
<dbReference type="InterPro" id="IPR004551">
    <property type="entry name" value="Dphthn_synthase"/>
</dbReference>
<feature type="binding site" evidence="9">
    <location>
        <position position="9"/>
    </location>
    <ligand>
        <name>S-adenosyl-L-methionine</name>
        <dbReference type="ChEBI" id="CHEBI:59789"/>
    </ligand>
</feature>
<dbReference type="InterPro" id="IPR035996">
    <property type="entry name" value="4pyrrol_Methylase_sf"/>
</dbReference>
<dbReference type="Gene3D" id="3.40.1010.10">
    <property type="entry name" value="Cobalt-precorrin-4 Transmethylase, Domain 1"/>
    <property type="match status" value="1"/>
</dbReference>
<evidence type="ECO:0000313" key="14">
    <source>
        <dbReference type="Proteomes" id="UP000525078"/>
    </source>
</evidence>
<dbReference type="HAMAP" id="MF_01084">
    <property type="entry name" value="Diphthine_synth"/>
    <property type="match status" value="1"/>
</dbReference>
<dbReference type="SUPFAM" id="SSF53790">
    <property type="entry name" value="Tetrapyrrole methylase"/>
    <property type="match status" value="1"/>
</dbReference>
<evidence type="ECO:0000256" key="4">
    <source>
        <dbReference type="ARBA" id="ARBA00011927"/>
    </source>
</evidence>
<evidence type="ECO:0000256" key="9">
    <source>
        <dbReference type="PIRSR" id="PIRSR036432-1"/>
    </source>
</evidence>
<organism evidence="13 15">
    <name type="scientific">Cannabis sativa</name>
    <name type="common">Hemp</name>
    <name type="synonym">Marijuana</name>
    <dbReference type="NCBI Taxonomy" id="3483"/>
    <lineage>
        <taxon>Eukaryota</taxon>
        <taxon>Viridiplantae</taxon>
        <taxon>Streptophyta</taxon>
        <taxon>Embryophyta</taxon>
        <taxon>Tracheophyta</taxon>
        <taxon>Spermatophyta</taxon>
        <taxon>Magnoliopsida</taxon>
        <taxon>eudicotyledons</taxon>
        <taxon>Gunneridae</taxon>
        <taxon>Pentapetalae</taxon>
        <taxon>rosids</taxon>
        <taxon>fabids</taxon>
        <taxon>Rosales</taxon>
        <taxon>Cannabaceae</taxon>
        <taxon>Cannabis</taxon>
    </lineage>
</organism>
<dbReference type="Pfam" id="PF00590">
    <property type="entry name" value="TP_methylase"/>
    <property type="match status" value="1"/>
</dbReference>
<comment type="pathway">
    <text evidence="2">Protein modification; peptidyl-diphthamide biosynthesis.</text>
</comment>
<evidence type="ECO:0000256" key="5">
    <source>
        <dbReference type="ARBA" id="ARBA00022603"/>
    </source>
</evidence>
<dbReference type="PANTHER" id="PTHR10882">
    <property type="entry name" value="DIPHTHINE SYNTHASE"/>
    <property type="match status" value="1"/>
</dbReference>
<dbReference type="InterPro" id="IPR000878">
    <property type="entry name" value="4pyrrol_Mease"/>
</dbReference>
<feature type="binding site" evidence="9">
    <location>
        <begin position="117"/>
        <end position="118"/>
    </location>
    <ligand>
        <name>S-adenosyl-L-methionine</name>
        <dbReference type="ChEBI" id="CHEBI:59789"/>
    </ligand>
</feature>
<dbReference type="InterPro" id="IPR014777">
    <property type="entry name" value="4pyrrole_Mease_sub1"/>
</dbReference>
<keyword evidence="6" id="KW-0808">Transferase</keyword>
<comment type="similarity">
    <text evidence="3">Belongs to the diphthine synthase family.</text>
</comment>
<dbReference type="NCBIfam" id="TIGR00522">
    <property type="entry name" value="dph5"/>
    <property type="match status" value="1"/>
</dbReference>
<dbReference type="AlphaFoldDB" id="A0A7J6H4N2"/>
<dbReference type="Proteomes" id="UP000525078">
    <property type="component" value="Unassembled WGS sequence"/>
</dbReference>
<evidence type="ECO:0000256" key="2">
    <source>
        <dbReference type="ARBA" id="ARBA00005156"/>
    </source>
</evidence>
<name>A0A7J6H4N2_CANSA</name>
<dbReference type="EC" id="2.1.1.314" evidence="4"/>
<protein>
    <recommendedName>
        <fullName evidence="4">diphthine methyl ester synthase</fullName>
        <ecNumber evidence="4">2.1.1.314</ecNumber>
    </recommendedName>
</protein>
<dbReference type="Gene3D" id="3.30.950.10">
    <property type="entry name" value="Methyltransferase, Cobalt-precorrin-4 Transmethylase, Domain 2"/>
    <property type="match status" value="1"/>
</dbReference>
<dbReference type="FunFam" id="3.40.1010.10:FF:000004">
    <property type="entry name" value="Putative diphthine synthase"/>
    <property type="match status" value="1"/>
</dbReference>
<evidence type="ECO:0000256" key="6">
    <source>
        <dbReference type="ARBA" id="ARBA00022679"/>
    </source>
</evidence>
<feature type="binding site" evidence="9">
    <location>
        <position position="89"/>
    </location>
    <ligand>
        <name>S-adenosyl-L-methionine</name>
        <dbReference type="ChEBI" id="CHEBI:59789"/>
    </ligand>
</feature>
<gene>
    <name evidence="11" type="ORF">F8388_026377</name>
    <name evidence="13" type="ORF">G4B88_005101</name>
    <name evidence="12" type="ORF">G4B88_030923</name>
</gene>
<dbReference type="EMBL" id="JAATIQ010000469">
    <property type="protein sequence ID" value="KAF4354857.1"/>
    <property type="molecule type" value="Genomic_DNA"/>
</dbReference>
<evidence type="ECO:0000313" key="15">
    <source>
        <dbReference type="Proteomes" id="UP000583929"/>
    </source>
</evidence>
<feature type="binding site" evidence="9">
    <location>
        <position position="92"/>
    </location>
    <ligand>
        <name>S-adenosyl-L-methionine</name>
        <dbReference type="ChEBI" id="CHEBI:59789"/>
    </ligand>
</feature>
<feature type="domain" description="Tetrapyrrole methylase" evidence="10">
    <location>
        <begin position="1"/>
        <end position="241"/>
    </location>
</feature>
<evidence type="ECO:0000313" key="11">
    <source>
        <dbReference type="EMBL" id="KAF4352835.1"/>
    </source>
</evidence>
<dbReference type="FunFam" id="3.30.950.10:FF:000004">
    <property type="entry name" value="Diphthine synthase putative"/>
    <property type="match status" value="1"/>
</dbReference>
<dbReference type="Proteomes" id="UP000583929">
    <property type="component" value="Unassembled WGS sequence"/>
</dbReference>
<evidence type="ECO:0000256" key="3">
    <source>
        <dbReference type="ARBA" id="ARBA00006729"/>
    </source>
</evidence>
<dbReference type="CDD" id="cd11647">
    <property type="entry name" value="DHP5_DphB"/>
    <property type="match status" value="1"/>
</dbReference>
<dbReference type="UniPathway" id="UPA00559"/>
<proteinExistence type="inferred from homology"/>
<evidence type="ECO:0000256" key="1">
    <source>
        <dbReference type="ARBA" id="ARBA00004006"/>
    </source>
</evidence>
<dbReference type="EMBL" id="JAATIP010000305">
    <property type="protein sequence ID" value="KAF4352835.1"/>
    <property type="molecule type" value="Genomic_DNA"/>
</dbReference>
<comment type="catalytic activity">
    <reaction evidence="8">
        <text>2-[(3S)-amino-3-carboxypropyl]-L-histidyl-[translation elongation factor 2] + 4 S-adenosyl-L-methionine = diphthine methyl ester-[translation elongation factor 2] + 4 S-adenosyl-L-homocysteine + 3 H(+)</text>
        <dbReference type="Rhea" id="RHEA:42652"/>
        <dbReference type="Rhea" id="RHEA-COMP:9749"/>
        <dbReference type="Rhea" id="RHEA-COMP:10173"/>
        <dbReference type="ChEBI" id="CHEBI:15378"/>
        <dbReference type="ChEBI" id="CHEBI:57856"/>
        <dbReference type="ChEBI" id="CHEBI:59789"/>
        <dbReference type="ChEBI" id="CHEBI:73995"/>
        <dbReference type="ChEBI" id="CHEBI:79005"/>
        <dbReference type="EC" id="2.1.1.314"/>
    </reaction>
</comment>
<keyword evidence="5" id="KW-0489">Methyltransferase</keyword>
<accession>A0A7J6H4N2</accession>
<dbReference type="GO" id="GO:0017183">
    <property type="term" value="P:protein histidyl modification to diphthamide"/>
    <property type="evidence" value="ECO:0007669"/>
    <property type="project" value="UniProtKB-UniPathway"/>
</dbReference>
<dbReference type="PANTHER" id="PTHR10882:SF0">
    <property type="entry name" value="DIPHTHINE METHYL ESTER SYNTHASE"/>
    <property type="match status" value="1"/>
</dbReference>
<feature type="binding site" evidence="9">
    <location>
        <position position="168"/>
    </location>
    <ligand>
        <name>S-adenosyl-L-methionine</name>
        <dbReference type="ChEBI" id="CHEBI:59789"/>
    </ligand>
</feature>
<feature type="binding site" evidence="9">
    <location>
        <position position="251"/>
    </location>
    <ligand>
        <name>S-adenosyl-L-methionine</name>
        <dbReference type="ChEBI" id="CHEBI:59789"/>
    </ligand>
</feature>
<evidence type="ECO:0000256" key="7">
    <source>
        <dbReference type="ARBA" id="ARBA00022691"/>
    </source>
</evidence>
<dbReference type="GO" id="GO:0032259">
    <property type="term" value="P:methylation"/>
    <property type="evidence" value="ECO:0007669"/>
    <property type="project" value="UniProtKB-KW"/>
</dbReference>
<evidence type="ECO:0000259" key="10">
    <source>
        <dbReference type="Pfam" id="PF00590"/>
    </source>
</evidence>
<keyword evidence="7 9" id="KW-0949">S-adenosyl-L-methionine</keyword>